<organism evidence="2 3">
    <name type="scientific">Pseudonocardia acidicola</name>
    <dbReference type="NCBI Taxonomy" id="2724939"/>
    <lineage>
        <taxon>Bacteria</taxon>
        <taxon>Bacillati</taxon>
        <taxon>Actinomycetota</taxon>
        <taxon>Actinomycetes</taxon>
        <taxon>Pseudonocardiales</taxon>
        <taxon>Pseudonocardiaceae</taxon>
        <taxon>Pseudonocardia</taxon>
    </lineage>
</organism>
<reference evidence="2 3" key="1">
    <citation type="submission" date="2020-04" db="EMBL/GenBank/DDBJ databases">
        <authorList>
            <person name="Klaysubun C."/>
            <person name="Duangmal K."/>
            <person name="Lipun K."/>
        </authorList>
    </citation>
    <scope>NUCLEOTIDE SEQUENCE [LARGE SCALE GENOMIC DNA]</scope>
    <source>
        <strain evidence="2 3">K10HN5</strain>
    </source>
</reference>
<evidence type="ECO:0000313" key="3">
    <source>
        <dbReference type="Proteomes" id="UP000820669"/>
    </source>
</evidence>
<dbReference type="Proteomes" id="UP000820669">
    <property type="component" value="Unassembled WGS sequence"/>
</dbReference>
<feature type="region of interest" description="Disordered" evidence="1">
    <location>
        <begin position="99"/>
        <end position="126"/>
    </location>
</feature>
<gene>
    <name evidence="2" type="ORF">HF526_11675</name>
</gene>
<name>A0ABX1SA37_9PSEU</name>
<proteinExistence type="predicted"/>
<evidence type="ECO:0000256" key="1">
    <source>
        <dbReference type="SAM" id="MobiDB-lite"/>
    </source>
</evidence>
<dbReference type="RefSeq" id="WP_169381410.1">
    <property type="nucleotide sequence ID" value="NZ_JAAXLA010000017.1"/>
</dbReference>
<comment type="caution">
    <text evidence="2">The sequence shown here is derived from an EMBL/GenBank/DDBJ whole genome shotgun (WGS) entry which is preliminary data.</text>
</comment>
<evidence type="ECO:0000313" key="2">
    <source>
        <dbReference type="EMBL" id="NMH97965.1"/>
    </source>
</evidence>
<protein>
    <submittedName>
        <fullName evidence="2">Uncharacterized protein</fullName>
    </submittedName>
</protein>
<sequence length="126" mass="13949">MALCRLAAEFAAEIKQQDWSDAPYRADRAGHQRWMDGNNSTIPQLSESETDILKLNIVWNTAQVLAHQDPNFDVYEYAEACGVAARHIYTKSGRKSGGIINGLRQDEGGYHRPGTYSSALPEPPTA</sequence>
<accession>A0ABX1SA37</accession>
<keyword evidence="3" id="KW-1185">Reference proteome</keyword>
<dbReference type="EMBL" id="JAAXLA010000017">
    <property type="protein sequence ID" value="NMH97965.1"/>
    <property type="molecule type" value="Genomic_DNA"/>
</dbReference>